<proteinExistence type="predicted"/>
<gene>
    <name evidence="2" type="ORF">EHQ83_18670</name>
</gene>
<dbReference type="AlphaFoldDB" id="A0A6N4R269"/>
<evidence type="ECO:0000313" key="3">
    <source>
        <dbReference type="Proteomes" id="UP000297613"/>
    </source>
</evidence>
<evidence type="ECO:0008006" key="4">
    <source>
        <dbReference type="Google" id="ProtNLM"/>
    </source>
</evidence>
<dbReference type="PROSITE" id="PS51257">
    <property type="entry name" value="PROKAR_LIPOPROTEIN"/>
    <property type="match status" value="1"/>
</dbReference>
<dbReference type="NCBIfam" id="NF047489">
    <property type="entry name" value="adhesinLsa23"/>
    <property type="match status" value="1"/>
</dbReference>
<evidence type="ECO:0000313" key="2">
    <source>
        <dbReference type="EMBL" id="TGL79265.1"/>
    </source>
</evidence>
<name>A0A6N4R269_9LEPT</name>
<dbReference type="Proteomes" id="UP000297613">
    <property type="component" value="Unassembled WGS sequence"/>
</dbReference>
<evidence type="ECO:0000256" key="1">
    <source>
        <dbReference type="SAM" id="Phobius"/>
    </source>
</evidence>
<protein>
    <recommendedName>
        <fullName evidence="4">Lipoprotein</fullName>
    </recommendedName>
</protein>
<reference evidence="2 3" key="1">
    <citation type="journal article" date="2019" name="PLoS Negl. Trop. Dis.">
        <title>Revisiting the worldwide diversity of Leptospira species in the environment.</title>
        <authorList>
            <person name="Vincent A.T."/>
            <person name="Schiettekatte O."/>
            <person name="Bourhy P."/>
            <person name="Veyrier F.J."/>
            <person name="Picardeau M."/>
        </authorList>
    </citation>
    <scope>NUCLEOTIDE SEQUENCE [LARGE SCALE GENOMIC DNA]</scope>
    <source>
        <strain evidence="2 3">201702445</strain>
    </source>
</reference>
<comment type="caution">
    <text evidence="2">The sequence shown here is derived from an EMBL/GenBank/DDBJ whole genome shotgun (WGS) entry which is preliminary data.</text>
</comment>
<keyword evidence="1" id="KW-1133">Transmembrane helix</keyword>
<keyword evidence="1" id="KW-0812">Transmembrane</keyword>
<organism evidence="2 3">
    <name type="scientific">Leptospira yasudae</name>
    <dbReference type="NCBI Taxonomy" id="2202201"/>
    <lineage>
        <taxon>Bacteria</taxon>
        <taxon>Pseudomonadati</taxon>
        <taxon>Spirochaetota</taxon>
        <taxon>Spirochaetia</taxon>
        <taxon>Leptospirales</taxon>
        <taxon>Leptospiraceae</taxon>
        <taxon>Leptospira</taxon>
    </lineage>
</organism>
<sequence length="219" mass="25536">MTISRRVLKHESMFVRYILPFGIRILLITVTGTACSGPKNELPTFSPNLECSEKEIPLLIQPAHDIEDGNRLEVVYCNQRETPSGKRIELSLVFQDERHPAKWKDFLYRIYRGFKYGRNKDIESFRLQFSKTGELSTVHLKNVYSGEQRFNEDPVQHFDSVLKAEQLRKEEGKPVLFINTWNHMFSEKDQNPELAKKKLQGIELRTGSRAELDAFYQGK</sequence>
<dbReference type="RefSeq" id="WP_135574906.1">
    <property type="nucleotide sequence ID" value="NZ_RQGK01000011.1"/>
</dbReference>
<dbReference type="EMBL" id="RQGM01000076">
    <property type="protein sequence ID" value="TGL79265.1"/>
    <property type="molecule type" value="Genomic_DNA"/>
</dbReference>
<keyword evidence="1" id="KW-0472">Membrane</keyword>
<accession>A0A6N4R269</accession>
<feature type="transmembrane region" description="Helical" evidence="1">
    <location>
        <begin position="14"/>
        <end position="34"/>
    </location>
</feature>